<dbReference type="InterPro" id="IPR043129">
    <property type="entry name" value="ATPase_NBD"/>
</dbReference>
<sequence length="529" mass="59073">MDFGYNPEKERIRMVQDALLQEVWIGVDVGTTGVRAIAYTAEGINVASSEAFYPLLTPHPNWAEESPLQIYEAIEAVIRKTVDALHYKNCKLIGVALSTVMHSFAGLDKNHEPLMDMQTWADSRSADIVRELKKDAVRCRKFYERTGCPIHACYPLAKIVWLKRNQPEIFKRMKYVGSLKDYIFEKLTGQWVIDHSAASTSGMYNEKEMDWDDEILQFAGVSRDAMPPVVSTTYSYAVTNAAAKRMHLPQGLPIVIGATDGVLVNVGIGAVEPGQLSATIGTSGALRMLTGKPMIDSKGMRTWCYNLVDDVWVSGGAINNGGMILRWVRDKICHYSGAQMENLDVDPYDLMTMKASHVAPGSDGLIMMPAFTGERAPYWNSELRGMLFGLSLNHGRSHIIRATMEGICYSLNSVMDALKDFGDVRDIRVSGSFTKSDLWLQILSDILNEQLILPDNSEGAAFGAAVLGFISSGRMKSIRDTKDLVHTKKLYVPNPENRKTYEELYAIFGRLYKNLQQEFSDITAYQNNI</sequence>
<dbReference type="InterPro" id="IPR018484">
    <property type="entry name" value="FGGY_N"/>
</dbReference>
<dbReference type="InterPro" id="IPR000577">
    <property type="entry name" value="Carb_kinase_FGGY"/>
</dbReference>
<evidence type="ECO:0000313" key="8">
    <source>
        <dbReference type="Proteomes" id="UP000199309"/>
    </source>
</evidence>
<evidence type="ECO:0000256" key="3">
    <source>
        <dbReference type="ARBA" id="ARBA00022777"/>
    </source>
</evidence>
<name>A0A1G9QYL6_9FIRM</name>
<accession>A0A1G9QYL6</accession>
<dbReference type="GO" id="GO:0005975">
    <property type="term" value="P:carbohydrate metabolic process"/>
    <property type="evidence" value="ECO:0007669"/>
    <property type="project" value="InterPro"/>
</dbReference>
<dbReference type="Pfam" id="PF02782">
    <property type="entry name" value="FGGY_C"/>
    <property type="match status" value="1"/>
</dbReference>
<dbReference type="Pfam" id="PF00370">
    <property type="entry name" value="FGGY_N"/>
    <property type="match status" value="1"/>
</dbReference>
<feature type="domain" description="Carbohydrate kinase FGGY C-terminal" evidence="6">
    <location>
        <begin position="277"/>
        <end position="471"/>
    </location>
</feature>
<keyword evidence="3 4" id="KW-0418">Kinase</keyword>
<dbReference type="InterPro" id="IPR050406">
    <property type="entry name" value="FGGY_Carb_Kinase"/>
</dbReference>
<dbReference type="SUPFAM" id="SSF53067">
    <property type="entry name" value="Actin-like ATPase domain"/>
    <property type="match status" value="2"/>
</dbReference>
<feature type="domain" description="Carbohydrate kinase FGGY N-terminal" evidence="5">
    <location>
        <begin position="23"/>
        <end position="267"/>
    </location>
</feature>
<dbReference type="PIRSF" id="PIRSF000538">
    <property type="entry name" value="GlpK"/>
    <property type="match status" value="1"/>
</dbReference>
<dbReference type="GO" id="GO:0016301">
    <property type="term" value="F:kinase activity"/>
    <property type="evidence" value="ECO:0007669"/>
    <property type="project" value="UniProtKB-KW"/>
</dbReference>
<organism evidence="7 8">
    <name type="scientific">Megasphaera paucivorans</name>
    <dbReference type="NCBI Taxonomy" id="349095"/>
    <lineage>
        <taxon>Bacteria</taxon>
        <taxon>Bacillati</taxon>
        <taxon>Bacillota</taxon>
        <taxon>Negativicutes</taxon>
        <taxon>Veillonellales</taxon>
        <taxon>Veillonellaceae</taxon>
        <taxon>Megasphaera</taxon>
    </lineage>
</organism>
<gene>
    <name evidence="7" type="ORF">SAMN05660299_00332</name>
</gene>
<evidence type="ECO:0000259" key="6">
    <source>
        <dbReference type="Pfam" id="PF02782"/>
    </source>
</evidence>
<evidence type="ECO:0000259" key="5">
    <source>
        <dbReference type="Pfam" id="PF00370"/>
    </source>
</evidence>
<evidence type="ECO:0000256" key="4">
    <source>
        <dbReference type="RuleBase" id="RU003733"/>
    </source>
</evidence>
<reference evidence="7 8" key="1">
    <citation type="submission" date="2016-10" db="EMBL/GenBank/DDBJ databases">
        <authorList>
            <person name="de Groot N.N."/>
        </authorList>
    </citation>
    <scope>NUCLEOTIDE SEQUENCE [LARGE SCALE GENOMIC DNA]</scope>
    <source>
        <strain evidence="7 8">DSM 16981</strain>
    </source>
</reference>
<comment type="similarity">
    <text evidence="1 4">Belongs to the FGGY kinase family.</text>
</comment>
<proteinExistence type="inferred from homology"/>
<dbReference type="STRING" id="349095.SAMN05660299_00332"/>
<protein>
    <submittedName>
        <fullName evidence="7">Gluconokinase</fullName>
    </submittedName>
</protein>
<dbReference type="InterPro" id="IPR018485">
    <property type="entry name" value="FGGY_C"/>
</dbReference>
<dbReference type="Gene3D" id="3.30.420.40">
    <property type="match status" value="2"/>
</dbReference>
<keyword evidence="8" id="KW-1185">Reference proteome</keyword>
<dbReference type="PROSITE" id="PS00445">
    <property type="entry name" value="FGGY_KINASES_2"/>
    <property type="match status" value="1"/>
</dbReference>
<dbReference type="EMBL" id="FNHQ01000002">
    <property type="protein sequence ID" value="SDM16132.1"/>
    <property type="molecule type" value="Genomic_DNA"/>
</dbReference>
<dbReference type="Proteomes" id="UP000199309">
    <property type="component" value="Unassembled WGS sequence"/>
</dbReference>
<keyword evidence="2 4" id="KW-0808">Transferase</keyword>
<dbReference type="InterPro" id="IPR018483">
    <property type="entry name" value="Carb_kinase_FGGY_CS"/>
</dbReference>
<dbReference type="PANTHER" id="PTHR43095">
    <property type="entry name" value="SUGAR KINASE"/>
    <property type="match status" value="1"/>
</dbReference>
<dbReference type="CDD" id="cd07770">
    <property type="entry name" value="ASKHA_NBD_FGGY_GntK"/>
    <property type="match status" value="1"/>
</dbReference>
<evidence type="ECO:0000256" key="1">
    <source>
        <dbReference type="ARBA" id="ARBA00009156"/>
    </source>
</evidence>
<evidence type="ECO:0000256" key="2">
    <source>
        <dbReference type="ARBA" id="ARBA00022679"/>
    </source>
</evidence>
<evidence type="ECO:0000313" key="7">
    <source>
        <dbReference type="EMBL" id="SDM16132.1"/>
    </source>
</evidence>
<dbReference type="PANTHER" id="PTHR43095:SF2">
    <property type="entry name" value="GLUCONOKINASE"/>
    <property type="match status" value="1"/>
</dbReference>
<dbReference type="AlphaFoldDB" id="A0A1G9QYL6"/>
<dbReference type="GO" id="GO:0016773">
    <property type="term" value="F:phosphotransferase activity, alcohol group as acceptor"/>
    <property type="evidence" value="ECO:0007669"/>
    <property type="project" value="InterPro"/>
</dbReference>